<reference evidence="2" key="1">
    <citation type="submission" date="2016-10" db="EMBL/GenBank/DDBJ databases">
        <authorList>
            <person name="Varghese N."/>
            <person name="Submissions S."/>
        </authorList>
    </citation>
    <scope>NUCLEOTIDE SEQUENCE [LARGE SCALE GENOMIC DNA]</scope>
    <source>
        <strain evidence="2">CGMCC 1.7738</strain>
    </source>
</reference>
<proteinExistence type="predicted"/>
<protein>
    <submittedName>
        <fullName evidence="1">Uncharacterized protein</fullName>
    </submittedName>
</protein>
<accession>A0A1I4B651</accession>
<sequence>MTVIDGHTVGEEAGEQTTYTVTLQSYLVDFVTNRLAVEVVVDPPNRPIDTLWVVDDDVVRPLWRPSPMYSTEQLSAALVGGAEFIQRSTNLQYRIDELPPETIPVLTRVEFPLAD</sequence>
<gene>
    <name evidence="1" type="ORF">SAMN04487950_0302</name>
</gene>
<organism evidence="1 2">
    <name type="scientific">Halogranum rubrum</name>
    <dbReference type="NCBI Taxonomy" id="553466"/>
    <lineage>
        <taxon>Archaea</taxon>
        <taxon>Methanobacteriati</taxon>
        <taxon>Methanobacteriota</taxon>
        <taxon>Stenosarchaea group</taxon>
        <taxon>Halobacteria</taxon>
        <taxon>Halobacteriales</taxon>
        <taxon>Haloferacaceae</taxon>
    </lineage>
</organism>
<keyword evidence="2" id="KW-1185">Reference proteome</keyword>
<dbReference type="AlphaFoldDB" id="A0A1I4B651"/>
<evidence type="ECO:0000313" key="1">
    <source>
        <dbReference type="EMBL" id="SFK63627.1"/>
    </source>
</evidence>
<dbReference type="RefSeq" id="WP_049894169.1">
    <property type="nucleotide sequence ID" value="NZ_FOTC01000001.1"/>
</dbReference>
<dbReference type="Proteomes" id="UP000199607">
    <property type="component" value="Unassembled WGS sequence"/>
</dbReference>
<name>A0A1I4B651_9EURY</name>
<evidence type="ECO:0000313" key="2">
    <source>
        <dbReference type="Proteomes" id="UP000199607"/>
    </source>
</evidence>
<dbReference type="EMBL" id="FOTC01000001">
    <property type="protein sequence ID" value="SFK63627.1"/>
    <property type="molecule type" value="Genomic_DNA"/>
</dbReference>